<evidence type="ECO:0000313" key="3">
    <source>
        <dbReference type="Proteomes" id="UP000737018"/>
    </source>
</evidence>
<dbReference type="EMBL" id="JRKL02007722">
    <property type="protein sequence ID" value="KAF3947481.1"/>
    <property type="molecule type" value="Genomic_DNA"/>
</dbReference>
<dbReference type="Proteomes" id="UP000737018">
    <property type="component" value="Unassembled WGS sequence"/>
</dbReference>
<feature type="region of interest" description="Disordered" evidence="1">
    <location>
        <begin position="42"/>
        <end position="78"/>
    </location>
</feature>
<proteinExistence type="predicted"/>
<feature type="compositionally biased region" description="Low complexity" evidence="1">
    <location>
        <begin position="64"/>
        <end position="78"/>
    </location>
</feature>
<accession>A0A8J4QBV4</accession>
<comment type="caution">
    <text evidence="2">The sequence shown here is derived from an EMBL/GenBank/DDBJ whole genome shotgun (WGS) entry which is preliminary data.</text>
</comment>
<reference evidence="2" key="1">
    <citation type="submission" date="2020-03" db="EMBL/GenBank/DDBJ databases">
        <title>Castanea mollissima Vanexum genome sequencing.</title>
        <authorList>
            <person name="Staton M."/>
        </authorList>
    </citation>
    <scope>NUCLEOTIDE SEQUENCE</scope>
    <source>
        <tissue evidence="2">Leaf</tissue>
    </source>
</reference>
<keyword evidence="3" id="KW-1185">Reference proteome</keyword>
<protein>
    <submittedName>
        <fullName evidence="2">Uncharacterized protein</fullName>
    </submittedName>
</protein>
<organism evidence="2 3">
    <name type="scientific">Castanea mollissima</name>
    <name type="common">Chinese chestnut</name>
    <dbReference type="NCBI Taxonomy" id="60419"/>
    <lineage>
        <taxon>Eukaryota</taxon>
        <taxon>Viridiplantae</taxon>
        <taxon>Streptophyta</taxon>
        <taxon>Embryophyta</taxon>
        <taxon>Tracheophyta</taxon>
        <taxon>Spermatophyta</taxon>
        <taxon>Magnoliopsida</taxon>
        <taxon>eudicotyledons</taxon>
        <taxon>Gunneridae</taxon>
        <taxon>Pentapetalae</taxon>
        <taxon>rosids</taxon>
        <taxon>fabids</taxon>
        <taxon>Fagales</taxon>
        <taxon>Fagaceae</taxon>
        <taxon>Castanea</taxon>
    </lineage>
</organism>
<gene>
    <name evidence="2" type="ORF">CMV_026388</name>
</gene>
<evidence type="ECO:0000313" key="2">
    <source>
        <dbReference type="EMBL" id="KAF3947481.1"/>
    </source>
</evidence>
<evidence type="ECO:0000256" key="1">
    <source>
        <dbReference type="SAM" id="MobiDB-lite"/>
    </source>
</evidence>
<dbReference type="OrthoDB" id="767245at2759"/>
<dbReference type="AlphaFoldDB" id="A0A8J4QBV4"/>
<sequence>MNLNPEPKNQSHRKRQRHKESQTLNPNGRVHERVYEKASLVVHQHVQTHHDPRRAGANDGHSGLRGSSSNSSPLLPSNGSPVAWKEYVYSAGGSRLSVETTPPKPRLPYPRIDGLHIYTYRAFIDAVNFYLDMSEISDLFHIRGMPLHRVHDRNRKWRRMEEDESIFVYREGTLDQATYNLYHFDKNISTNNSGNGCNAIIRNKVNNAPVSSVVSLKDVIVI</sequence>
<name>A0A8J4QBV4_9ROSI</name>
<feature type="region of interest" description="Disordered" evidence="1">
    <location>
        <begin position="1"/>
        <end position="30"/>
    </location>
</feature>